<dbReference type="RefSeq" id="WP_183974334.1">
    <property type="nucleotide sequence ID" value="NZ_JACIBY010000005.1"/>
</dbReference>
<name>A0A7W5ZJX2_9BACT</name>
<comment type="caution">
    <text evidence="1">The sequence shown here is derived from an EMBL/GenBank/DDBJ whole genome shotgun (WGS) entry which is preliminary data.</text>
</comment>
<dbReference type="AlphaFoldDB" id="A0A7W5ZJX2"/>
<dbReference type="Pfam" id="PF14114">
    <property type="entry name" value="DUF4286"/>
    <property type="match status" value="1"/>
</dbReference>
<gene>
    <name evidence="1" type="ORF">FHS57_002678</name>
</gene>
<accession>A0A7W5ZJX2</accession>
<evidence type="ECO:0008006" key="3">
    <source>
        <dbReference type="Google" id="ProtNLM"/>
    </source>
</evidence>
<sequence>MILYSVTVNIDPAIEQDWLQWMKAIHMPEVMATGLPEGSKLLRLLTEIESEGITYSCQYYFPSMEAYFTYQQLHSSELQQKHHDRYVNKYVSFRTLLEEV</sequence>
<reference evidence="1 2" key="1">
    <citation type="submission" date="2020-08" db="EMBL/GenBank/DDBJ databases">
        <title>Genomic Encyclopedia of Type Strains, Phase IV (KMG-IV): sequencing the most valuable type-strain genomes for metagenomic binning, comparative biology and taxonomic classification.</title>
        <authorList>
            <person name="Goeker M."/>
        </authorList>
    </citation>
    <scope>NUCLEOTIDE SEQUENCE [LARGE SCALE GENOMIC DNA]</scope>
    <source>
        <strain evidence="1 2">DSM 17976</strain>
    </source>
</reference>
<proteinExistence type="predicted"/>
<keyword evidence="2" id="KW-1185">Reference proteome</keyword>
<dbReference type="InterPro" id="IPR025563">
    <property type="entry name" value="DUF4286"/>
</dbReference>
<evidence type="ECO:0000313" key="1">
    <source>
        <dbReference type="EMBL" id="MBB3838672.1"/>
    </source>
</evidence>
<dbReference type="Proteomes" id="UP000541352">
    <property type="component" value="Unassembled WGS sequence"/>
</dbReference>
<dbReference type="EMBL" id="JACIBY010000005">
    <property type="protein sequence ID" value="MBB3838672.1"/>
    <property type="molecule type" value="Genomic_DNA"/>
</dbReference>
<organism evidence="1 2">
    <name type="scientific">Runella defluvii</name>
    <dbReference type="NCBI Taxonomy" id="370973"/>
    <lineage>
        <taxon>Bacteria</taxon>
        <taxon>Pseudomonadati</taxon>
        <taxon>Bacteroidota</taxon>
        <taxon>Cytophagia</taxon>
        <taxon>Cytophagales</taxon>
        <taxon>Spirosomataceae</taxon>
        <taxon>Runella</taxon>
    </lineage>
</organism>
<protein>
    <recommendedName>
        <fullName evidence="3">DUF4286 family protein</fullName>
    </recommendedName>
</protein>
<evidence type="ECO:0000313" key="2">
    <source>
        <dbReference type="Proteomes" id="UP000541352"/>
    </source>
</evidence>